<dbReference type="RefSeq" id="WP_013514819.1">
    <property type="nucleotide sequence ID" value="NC_014844.1"/>
</dbReference>
<reference evidence="4 5" key="2">
    <citation type="journal article" date="2014" name="Genome Announc.">
        <title>Complete Genome Sequence of the Subsurface, Mesophilic Sulfate-Reducing Bacterium Desulfovibrio aespoeensis Aspo-2.</title>
        <authorList>
            <person name="Pedersen K."/>
            <person name="Bengtsson A."/>
            <person name="Edlund J."/>
            <person name="Rabe L."/>
            <person name="Hazen T."/>
            <person name="Chakraborty R."/>
            <person name="Goodwin L."/>
            <person name="Shapiro N."/>
        </authorList>
    </citation>
    <scope>NUCLEOTIDE SEQUENCE [LARGE SCALE GENOMIC DNA]</scope>
    <source>
        <strain evidence="5">ATCC 700646 / DSM 10631 / Aspo-2</strain>
    </source>
</reference>
<evidence type="ECO:0000259" key="2">
    <source>
        <dbReference type="Pfam" id="PF09967"/>
    </source>
</evidence>
<gene>
    <name evidence="4" type="ordered locus">Daes_1896</name>
</gene>
<dbReference type="InterPro" id="IPR018698">
    <property type="entry name" value="VWA-like_dom"/>
</dbReference>
<dbReference type="Pfam" id="PF09967">
    <property type="entry name" value="DUF2201"/>
    <property type="match status" value="1"/>
</dbReference>
<dbReference type="InterPro" id="IPR036465">
    <property type="entry name" value="vWFA_dom_sf"/>
</dbReference>
<dbReference type="PANTHER" id="PTHR38730:SF1">
    <property type="entry name" value="SLL7028 PROTEIN"/>
    <property type="match status" value="1"/>
</dbReference>
<evidence type="ECO:0008006" key="6">
    <source>
        <dbReference type="Google" id="ProtNLM"/>
    </source>
</evidence>
<organism evidence="4 5">
    <name type="scientific">Pseudodesulfovibrio aespoeensis (strain ATCC 700646 / DSM 10631 / Aspo-2)</name>
    <name type="common">Desulfovibrio aespoeensis</name>
    <dbReference type="NCBI Taxonomy" id="643562"/>
    <lineage>
        <taxon>Bacteria</taxon>
        <taxon>Pseudomonadati</taxon>
        <taxon>Thermodesulfobacteriota</taxon>
        <taxon>Desulfovibrionia</taxon>
        <taxon>Desulfovibrionales</taxon>
        <taxon>Desulfovibrionaceae</taxon>
    </lineage>
</organism>
<dbReference type="eggNOG" id="COG3864">
    <property type="taxonomic scope" value="Bacteria"/>
</dbReference>
<sequence>MSGTAYKKVIRARTSLLLDHPFFGSLCMRMVPREDLACRTAWTDGRTLAYNPVYVAGLSEPQVLGMLAHTVMHPACQHHVRRNGRDAGLWNAACDHAINWILLDAGFTLPPGHLDNPAYQGMSADAVYAELAASRGGDGMPSDEAGEGREMGEEENRDAMGRPGRAGDEGGEGDSAQASDSAAAIAEDSEIGEPGETGDEAAETRLDQPGDPGGSGEVRDASGHETGGGQSGDETDQEWEIALADAARQARETGDLPGGLARLVRDLLAPRLDWRELLSRFISERARDDYSWTPPNRRFLHMNIVLPSLSHRKLPEVVLALDTSGSVGDREMDQFAAELSGLLETYDTTVHVVCCDVRLTSARTFSRADLPLEIDPVGGGGTDYRPVFDWVEGEGVDPACLVYLTDMECPRFPEREPDYPVLWARVGGGGNIPPFGEIIEVAAREESA</sequence>
<dbReference type="PANTHER" id="PTHR38730">
    <property type="entry name" value="SLL7028 PROTEIN"/>
    <property type="match status" value="1"/>
</dbReference>
<feature type="compositionally biased region" description="Acidic residues" evidence="1">
    <location>
        <begin position="187"/>
        <end position="201"/>
    </location>
</feature>
<feature type="domain" description="VWA-like" evidence="2">
    <location>
        <begin position="317"/>
        <end position="441"/>
    </location>
</feature>
<dbReference type="Proteomes" id="UP000002191">
    <property type="component" value="Chromosome"/>
</dbReference>
<evidence type="ECO:0000313" key="4">
    <source>
        <dbReference type="EMBL" id="ADU62905.1"/>
    </source>
</evidence>
<keyword evidence="5" id="KW-1185">Reference proteome</keyword>
<reference evidence="5" key="1">
    <citation type="submission" date="2010-12" db="EMBL/GenBank/DDBJ databases">
        <title>Complete sequence of Desulfovibrio aespoeensis Aspo-2.</title>
        <authorList>
            <consortium name="US DOE Joint Genome Institute"/>
            <person name="Lucas S."/>
            <person name="Copeland A."/>
            <person name="Lapidus A."/>
            <person name="Cheng J.-F."/>
            <person name="Goodwin L."/>
            <person name="Pitluck S."/>
            <person name="Chertkov O."/>
            <person name="Misra M."/>
            <person name="Detter J.C."/>
            <person name="Han C."/>
            <person name="Tapia R."/>
            <person name="Land M."/>
            <person name="Hauser L."/>
            <person name="Kyrpides N."/>
            <person name="Ivanova N."/>
            <person name="Ovchinnikova G."/>
            <person name="Pedersen K."/>
            <person name="Jagevall S."/>
            <person name="Hazen T."/>
            <person name="Woyke T."/>
        </authorList>
    </citation>
    <scope>NUCLEOTIDE SEQUENCE [LARGE SCALE GENOMIC DNA]</scope>
    <source>
        <strain evidence="5">ATCC 700646 / DSM 10631 / Aspo-2</strain>
    </source>
</reference>
<dbReference type="OrthoDB" id="9761650at2"/>
<dbReference type="STRING" id="643562.Daes_1896"/>
<feature type="compositionally biased region" description="Basic and acidic residues" evidence="1">
    <location>
        <begin position="157"/>
        <end position="168"/>
    </location>
</feature>
<dbReference type="EMBL" id="CP002431">
    <property type="protein sequence ID" value="ADU62905.1"/>
    <property type="molecule type" value="Genomic_DNA"/>
</dbReference>
<dbReference type="AlphaFoldDB" id="E6VZS7"/>
<accession>E6VZS7</accession>
<feature type="region of interest" description="Disordered" evidence="1">
    <location>
        <begin position="134"/>
        <end position="235"/>
    </location>
</feature>
<proteinExistence type="predicted"/>
<name>E6VZS7_PSEA9</name>
<dbReference type="SUPFAM" id="SSF53300">
    <property type="entry name" value="vWA-like"/>
    <property type="match status" value="1"/>
</dbReference>
<dbReference type="HOGENOM" id="CLU_038906_1_0_7"/>
<dbReference type="InterPro" id="IPR025154">
    <property type="entry name" value="Put_metallopeptidase_dom"/>
</dbReference>
<dbReference type="Pfam" id="PF13203">
    <property type="entry name" value="DUF2201_N"/>
    <property type="match status" value="1"/>
</dbReference>
<dbReference type="KEGG" id="das:Daes_1896"/>
<feature type="domain" description="Putative metallopeptidase" evidence="3">
    <location>
        <begin position="8"/>
        <end position="309"/>
    </location>
</feature>
<evidence type="ECO:0000259" key="3">
    <source>
        <dbReference type="Pfam" id="PF13203"/>
    </source>
</evidence>
<evidence type="ECO:0000256" key="1">
    <source>
        <dbReference type="SAM" id="MobiDB-lite"/>
    </source>
</evidence>
<evidence type="ECO:0000313" key="5">
    <source>
        <dbReference type="Proteomes" id="UP000002191"/>
    </source>
</evidence>
<feature type="compositionally biased region" description="Low complexity" evidence="1">
    <location>
        <begin position="174"/>
        <end position="186"/>
    </location>
</feature>
<protein>
    <recommendedName>
        <fullName evidence="6">Metallopeptidase domain-containing protein</fullName>
    </recommendedName>
</protein>